<dbReference type="InterPro" id="IPR053154">
    <property type="entry name" value="c-di-AMP_regulator"/>
</dbReference>
<name>A0ABS9EHJ9_9FLAO</name>
<accession>A0ABS9EHJ9</accession>
<protein>
    <submittedName>
        <fullName evidence="2">YbbR-like domain-containing protein</fullName>
    </submittedName>
</protein>
<evidence type="ECO:0000313" key="3">
    <source>
        <dbReference type="Proteomes" id="UP001179363"/>
    </source>
</evidence>
<evidence type="ECO:0000313" key="2">
    <source>
        <dbReference type="EMBL" id="MCF4100938.1"/>
    </source>
</evidence>
<dbReference type="EMBL" id="JAKGTH010000007">
    <property type="protein sequence ID" value="MCF4100938.1"/>
    <property type="molecule type" value="Genomic_DNA"/>
</dbReference>
<dbReference type="PANTHER" id="PTHR37804">
    <property type="entry name" value="CDAA REGULATORY PROTEIN CDAR"/>
    <property type="match status" value="1"/>
</dbReference>
<reference evidence="2" key="1">
    <citation type="submission" date="2022-01" db="EMBL/GenBank/DDBJ databases">
        <title>Gillisia lutea sp. nov., isolated from marine plastic residues from the Malvarosa beach (Valencia, Spain).</title>
        <authorList>
            <person name="Vidal-Verdu A."/>
            <person name="Molina-Menor E."/>
            <person name="Satari L."/>
            <person name="Pascual J."/>
            <person name="Pereto J."/>
            <person name="Porcar M."/>
        </authorList>
    </citation>
    <scope>NUCLEOTIDE SEQUENCE</scope>
    <source>
        <strain evidence="2">M10.2A</strain>
    </source>
</reference>
<dbReference type="Pfam" id="PF07949">
    <property type="entry name" value="YbbR"/>
    <property type="match status" value="1"/>
</dbReference>
<evidence type="ECO:0000256" key="1">
    <source>
        <dbReference type="SAM" id="Phobius"/>
    </source>
</evidence>
<dbReference type="InterPro" id="IPR012505">
    <property type="entry name" value="YbbR"/>
</dbReference>
<keyword evidence="1" id="KW-1133">Transmembrane helix</keyword>
<comment type="caution">
    <text evidence="2">The sequence shown here is derived from an EMBL/GenBank/DDBJ whole genome shotgun (WGS) entry which is preliminary data.</text>
</comment>
<proteinExistence type="predicted"/>
<feature type="transmembrane region" description="Helical" evidence="1">
    <location>
        <begin position="20"/>
        <end position="37"/>
    </location>
</feature>
<dbReference type="Proteomes" id="UP001179363">
    <property type="component" value="Unassembled WGS sequence"/>
</dbReference>
<sequence length="318" mass="36093">MQDKIKIYKPLIKKGPLKTFLFFLGFSAFIWVIVQFSKDYTESLELPLQYVNVDKDKIILANNPDKLEVRIREKGFNIAWNKLFPPVVTIDISDAIQLDGMLLYDLEKQKAAILSQLNVDYNDANFLQNELKIHFQQRAVKKIKVQPNIELGYAVGYSALGGIQLSPDSVRVSGPENILDTLSYIYTKALKLQNISKDIKGKVKLDTSGLGGVTLFQNEINYASKTDKFTEGQVDIPIELVNVPANTNVVIFPKQVKVYYQVSLNEFDNIKANQFRVIANFKDALDSDGYVLAEIVQQPALVNNVRLNKKKIQFVIKR</sequence>
<dbReference type="RefSeq" id="WP_236133092.1">
    <property type="nucleotide sequence ID" value="NZ_JAKGTH010000007.1"/>
</dbReference>
<keyword evidence="3" id="KW-1185">Reference proteome</keyword>
<gene>
    <name evidence="2" type="ORF">L1I30_04590</name>
</gene>
<dbReference type="Gene3D" id="2.170.120.40">
    <property type="entry name" value="YbbR-like domain"/>
    <property type="match status" value="1"/>
</dbReference>
<organism evidence="2 3">
    <name type="scientific">Gillisia lutea</name>
    <dbReference type="NCBI Taxonomy" id="2909668"/>
    <lineage>
        <taxon>Bacteria</taxon>
        <taxon>Pseudomonadati</taxon>
        <taxon>Bacteroidota</taxon>
        <taxon>Flavobacteriia</taxon>
        <taxon>Flavobacteriales</taxon>
        <taxon>Flavobacteriaceae</taxon>
        <taxon>Gillisia</taxon>
    </lineage>
</organism>
<keyword evidence="1" id="KW-0812">Transmembrane</keyword>
<keyword evidence="1" id="KW-0472">Membrane</keyword>
<dbReference type="PANTHER" id="PTHR37804:SF1">
    <property type="entry name" value="CDAA REGULATORY PROTEIN CDAR"/>
    <property type="match status" value="1"/>
</dbReference>